<keyword evidence="7" id="KW-0812">Transmembrane</keyword>
<evidence type="ECO:0000259" key="8">
    <source>
        <dbReference type="Pfam" id="PF10502"/>
    </source>
</evidence>
<organism evidence="9 10">
    <name type="scientific">Alysiella filiformis DSM 16848</name>
    <dbReference type="NCBI Taxonomy" id="1120981"/>
    <lineage>
        <taxon>Bacteria</taxon>
        <taxon>Pseudomonadati</taxon>
        <taxon>Pseudomonadota</taxon>
        <taxon>Betaproteobacteria</taxon>
        <taxon>Neisseriales</taxon>
        <taxon>Neisseriaceae</taxon>
        <taxon>Alysiella</taxon>
    </lineage>
</organism>
<keyword evidence="7" id="KW-1133">Transmembrane helix</keyword>
<evidence type="ECO:0000256" key="4">
    <source>
        <dbReference type="ARBA" id="ARBA00019232"/>
    </source>
</evidence>
<keyword evidence="10" id="KW-1185">Reference proteome</keyword>
<evidence type="ECO:0000256" key="7">
    <source>
        <dbReference type="RuleBase" id="RU362042"/>
    </source>
</evidence>
<dbReference type="SUPFAM" id="SSF51306">
    <property type="entry name" value="LexA/Signal peptidase"/>
    <property type="match status" value="1"/>
</dbReference>
<dbReference type="InterPro" id="IPR019533">
    <property type="entry name" value="Peptidase_S26"/>
</dbReference>
<dbReference type="GO" id="GO:0004252">
    <property type="term" value="F:serine-type endopeptidase activity"/>
    <property type="evidence" value="ECO:0007669"/>
    <property type="project" value="InterPro"/>
</dbReference>
<evidence type="ECO:0000256" key="6">
    <source>
        <dbReference type="PIRSR" id="PIRSR600223-1"/>
    </source>
</evidence>
<keyword evidence="7" id="KW-0645">Protease</keyword>
<dbReference type="Proteomes" id="UP000219669">
    <property type="component" value="Unassembled WGS sequence"/>
</dbReference>
<dbReference type="GO" id="GO:0016020">
    <property type="term" value="C:membrane"/>
    <property type="evidence" value="ECO:0007669"/>
    <property type="project" value="UniProtKB-SubCell"/>
</dbReference>
<dbReference type="AlphaFoldDB" id="A0A286EH65"/>
<evidence type="ECO:0000256" key="5">
    <source>
        <dbReference type="ARBA" id="ARBA00022801"/>
    </source>
</evidence>
<evidence type="ECO:0000256" key="1">
    <source>
        <dbReference type="ARBA" id="ARBA00000677"/>
    </source>
</evidence>
<proteinExistence type="inferred from homology"/>
<feature type="active site" evidence="6">
    <location>
        <position position="145"/>
    </location>
</feature>
<dbReference type="GO" id="GO:0009003">
    <property type="term" value="F:signal peptidase activity"/>
    <property type="evidence" value="ECO:0007669"/>
    <property type="project" value="UniProtKB-EC"/>
</dbReference>
<dbReference type="EC" id="3.4.21.89" evidence="3 7"/>
<dbReference type="Gene3D" id="2.10.109.10">
    <property type="entry name" value="Umud Fragment, subunit A"/>
    <property type="match status" value="1"/>
</dbReference>
<dbReference type="GO" id="GO:0006465">
    <property type="term" value="P:signal peptide processing"/>
    <property type="evidence" value="ECO:0007669"/>
    <property type="project" value="InterPro"/>
</dbReference>
<gene>
    <name evidence="9" type="ORF">SAMN02746062_02048</name>
</gene>
<accession>A0A286EH65</accession>
<dbReference type="CDD" id="cd06530">
    <property type="entry name" value="S26_SPase_I"/>
    <property type="match status" value="1"/>
</dbReference>
<dbReference type="NCBIfam" id="TIGR02227">
    <property type="entry name" value="sigpep_I_bact"/>
    <property type="match status" value="1"/>
</dbReference>
<feature type="transmembrane region" description="Helical" evidence="7">
    <location>
        <begin position="63"/>
        <end position="96"/>
    </location>
</feature>
<evidence type="ECO:0000313" key="10">
    <source>
        <dbReference type="Proteomes" id="UP000219669"/>
    </source>
</evidence>
<dbReference type="PRINTS" id="PR00727">
    <property type="entry name" value="LEADERPTASE"/>
</dbReference>
<dbReference type="InterPro" id="IPR019757">
    <property type="entry name" value="Pept_S26A_signal_pept_1_Lys-AS"/>
</dbReference>
<feature type="transmembrane region" description="Helical" evidence="7">
    <location>
        <begin position="21"/>
        <end position="43"/>
    </location>
</feature>
<dbReference type="PROSITE" id="PS00760">
    <property type="entry name" value="SPASE_I_2"/>
    <property type="match status" value="1"/>
</dbReference>
<reference evidence="9 10" key="1">
    <citation type="submission" date="2017-09" db="EMBL/GenBank/DDBJ databases">
        <authorList>
            <person name="Ehlers B."/>
            <person name="Leendertz F.H."/>
        </authorList>
    </citation>
    <scope>NUCLEOTIDE SEQUENCE [LARGE SCALE GENOMIC DNA]</scope>
    <source>
        <strain evidence="9 10">DSM 16848</strain>
    </source>
</reference>
<protein>
    <recommendedName>
        <fullName evidence="4 7">Signal peptidase I</fullName>
        <ecNumber evidence="3 7">3.4.21.89</ecNumber>
    </recommendedName>
</protein>
<feature type="transmembrane region" description="Helical" evidence="7">
    <location>
        <begin position="117"/>
        <end position="135"/>
    </location>
</feature>
<evidence type="ECO:0000313" key="9">
    <source>
        <dbReference type="EMBL" id="SOD70265.1"/>
    </source>
</evidence>
<sequence>MHFLRFRLPETHLQQNRKIILELNTIGYAAIGAIIVGIVMLFTGSKQRNSDGEWGSVLQWGYLLVMVGIFGVLSMILSWSFTAVLLSFTLFTGAVWAWAKIGKKDKNILDNNHFRDYMSGFFPIIAVVFVLRTFVAEPFQIPSSSMRPNLVKGDFILVNKFAYGIRIPVLNTVLIPTGTVQRGDVAVFNFPVDPKTNYIKRIVGVGGDVVEYKDKILTVNGQTEQDNLLDTHQYPDDTHPQTMREAQRFQAAFADKSFEVLKVADALSIEPQTFNAYQHELSARGFSNDWQQHCEFAQDGSAFRCKVPEGKYFAMGDNRDNSADSRYWGFVDDHLIVGKAFFIWMNFGNMGRIGKSIQ</sequence>
<feature type="domain" description="Peptidase S26" evidence="8">
    <location>
        <begin position="116"/>
        <end position="345"/>
    </location>
</feature>
<name>A0A286EH65_9NEIS</name>
<dbReference type="EMBL" id="OCNF01000024">
    <property type="protein sequence ID" value="SOD70265.1"/>
    <property type="molecule type" value="Genomic_DNA"/>
</dbReference>
<dbReference type="PANTHER" id="PTHR43390">
    <property type="entry name" value="SIGNAL PEPTIDASE I"/>
    <property type="match status" value="1"/>
</dbReference>
<dbReference type="InterPro" id="IPR036286">
    <property type="entry name" value="LexA/Signal_pep-like_sf"/>
</dbReference>
<feature type="active site" evidence="6">
    <location>
        <position position="200"/>
    </location>
</feature>
<comment type="subcellular location">
    <subcellularLocation>
        <location evidence="7">Membrane</location>
        <topology evidence="7">Single-pass type II membrane protein</topology>
    </subcellularLocation>
</comment>
<evidence type="ECO:0000256" key="3">
    <source>
        <dbReference type="ARBA" id="ARBA00013208"/>
    </source>
</evidence>
<keyword evidence="5 7" id="KW-0378">Hydrolase</keyword>
<evidence type="ECO:0000256" key="2">
    <source>
        <dbReference type="ARBA" id="ARBA00009370"/>
    </source>
</evidence>
<comment type="caution">
    <text evidence="7">Lacks conserved residue(s) required for the propagation of feature annotation.</text>
</comment>
<dbReference type="InterPro" id="IPR000223">
    <property type="entry name" value="Pept_S26A_signal_pept_1"/>
</dbReference>
<dbReference type="PANTHER" id="PTHR43390:SF1">
    <property type="entry name" value="CHLOROPLAST PROCESSING PEPTIDASE"/>
    <property type="match status" value="1"/>
</dbReference>
<dbReference type="Pfam" id="PF10502">
    <property type="entry name" value="Peptidase_S26"/>
    <property type="match status" value="1"/>
</dbReference>
<comment type="catalytic activity">
    <reaction evidence="1 7">
        <text>Cleavage of hydrophobic, N-terminal signal or leader sequences from secreted and periplasmic proteins.</text>
        <dbReference type="EC" id="3.4.21.89"/>
    </reaction>
</comment>
<comment type="similarity">
    <text evidence="2 7">Belongs to the peptidase S26 family.</text>
</comment>
<keyword evidence="7" id="KW-0472">Membrane</keyword>